<dbReference type="InterPro" id="IPR000182">
    <property type="entry name" value="GNAT_dom"/>
</dbReference>
<evidence type="ECO:0000259" key="3">
    <source>
        <dbReference type="PROSITE" id="PS51186"/>
    </source>
</evidence>
<feature type="domain" description="N-acetyltransferase" evidence="3">
    <location>
        <begin position="1"/>
        <end position="152"/>
    </location>
</feature>
<protein>
    <submittedName>
        <fullName evidence="4">GCN5-related N-acetyltransferase</fullName>
    </submittedName>
</protein>
<dbReference type="Proteomes" id="UP000002440">
    <property type="component" value="Chromosome"/>
</dbReference>
<dbReference type="RefSeq" id="WP_011478383.1">
    <property type="nucleotide sequence ID" value="NC_007947.1"/>
</dbReference>
<evidence type="ECO:0000313" key="4">
    <source>
        <dbReference type="EMBL" id="ABE48286.1"/>
    </source>
</evidence>
<dbReference type="PANTHER" id="PTHR43877:SF2">
    <property type="entry name" value="AMINOALKYLPHOSPHONATE N-ACETYLTRANSFERASE-RELATED"/>
    <property type="match status" value="1"/>
</dbReference>
<dbReference type="HOGENOM" id="CLU_013985_11_8_4"/>
<organism evidence="4 5">
    <name type="scientific">Methylobacillus flagellatus (strain ATCC 51484 / DSM 6875 / VKM B-1610 / KT)</name>
    <dbReference type="NCBI Taxonomy" id="265072"/>
    <lineage>
        <taxon>Bacteria</taxon>
        <taxon>Pseudomonadati</taxon>
        <taxon>Pseudomonadota</taxon>
        <taxon>Betaproteobacteria</taxon>
        <taxon>Nitrosomonadales</taxon>
        <taxon>Methylophilaceae</taxon>
        <taxon>Methylobacillus</taxon>
    </lineage>
</organism>
<reference evidence="4 5" key="1">
    <citation type="submission" date="2006-03" db="EMBL/GenBank/DDBJ databases">
        <title>Complete sequence of Methylobacillus flagellatus KT.</title>
        <authorList>
            <consortium name="US DOE Joint Genome Institute"/>
            <person name="Copeland A."/>
            <person name="Lucas S."/>
            <person name="Lapidus A."/>
            <person name="Barry K."/>
            <person name="Detter J.C."/>
            <person name="Glavina del Rio T."/>
            <person name="Hammon N."/>
            <person name="Israni S."/>
            <person name="Dalin E."/>
            <person name="Tice H."/>
            <person name="Pitluck S."/>
            <person name="Brettin T."/>
            <person name="Bruce D."/>
            <person name="Han C."/>
            <person name="Tapia R."/>
            <person name="Saunders E."/>
            <person name="Gilna P."/>
            <person name="Schmutz J."/>
            <person name="Larimer F."/>
            <person name="Land M."/>
            <person name="Kyrpides N."/>
            <person name="Anderson I."/>
            <person name="Richardson P."/>
        </authorList>
    </citation>
    <scope>NUCLEOTIDE SEQUENCE [LARGE SCALE GENOMIC DNA]</scope>
    <source>
        <strain evidence="5">KT / ATCC 51484 / DSM 6875</strain>
    </source>
</reference>
<proteinExistence type="predicted"/>
<dbReference type="AlphaFoldDB" id="Q1GXK7"/>
<keyword evidence="2" id="KW-0012">Acyltransferase</keyword>
<dbReference type="Gene3D" id="3.40.630.30">
    <property type="match status" value="1"/>
</dbReference>
<evidence type="ECO:0000313" key="5">
    <source>
        <dbReference type="Proteomes" id="UP000002440"/>
    </source>
</evidence>
<dbReference type="InterPro" id="IPR016181">
    <property type="entry name" value="Acyl_CoA_acyltransferase"/>
</dbReference>
<dbReference type="SUPFAM" id="SSF55729">
    <property type="entry name" value="Acyl-CoA N-acyltransferases (Nat)"/>
    <property type="match status" value="1"/>
</dbReference>
<gene>
    <name evidence="4" type="ordered locus">Mfla_0015</name>
</gene>
<keyword evidence="5" id="KW-1185">Reference proteome</keyword>
<keyword evidence="1 4" id="KW-0808">Transferase</keyword>
<dbReference type="EMBL" id="CP000284">
    <property type="protein sequence ID" value="ABE48286.1"/>
    <property type="molecule type" value="Genomic_DNA"/>
</dbReference>
<dbReference type="OrthoDB" id="70840at2"/>
<dbReference type="PANTHER" id="PTHR43877">
    <property type="entry name" value="AMINOALKYLPHOSPHONATE N-ACETYLTRANSFERASE-RELATED-RELATED"/>
    <property type="match status" value="1"/>
</dbReference>
<dbReference type="STRING" id="265072.Mfla_0015"/>
<dbReference type="Pfam" id="PF00583">
    <property type="entry name" value="Acetyltransf_1"/>
    <property type="match status" value="1"/>
</dbReference>
<dbReference type="PROSITE" id="PS51186">
    <property type="entry name" value="GNAT"/>
    <property type="match status" value="1"/>
</dbReference>
<accession>Q1GXK7</accession>
<dbReference type="KEGG" id="mfa:Mfla_0015"/>
<sequence>MKNSLPGEVVVEICDFNGDEMRCLMQKLEQELLQIYPGMPRSSPLQPSLALVARAGARPLGCVALLPWGTEAAEIKRLFIEPSARRHGLAKRLLAELERQASQFGIKRLLVETGNLQAPALSLYQSLGYRPIAPFGPYIGNPVSCCFEKLLGH</sequence>
<dbReference type="GO" id="GO:0016747">
    <property type="term" value="F:acyltransferase activity, transferring groups other than amino-acyl groups"/>
    <property type="evidence" value="ECO:0007669"/>
    <property type="project" value="InterPro"/>
</dbReference>
<dbReference type="eggNOG" id="COG0456">
    <property type="taxonomic scope" value="Bacteria"/>
</dbReference>
<evidence type="ECO:0000256" key="2">
    <source>
        <dbReference type="ARBA" id="ARBA00023315"/>
    </source>
</evidence>
<name>Q1GXK7_METFK</name>
<dbReference type="InterPro" id="IPR050832">
    <property type="entry name" value="Bact_Acetyltransf"/>
</dbReference>
<dbReference type="CDD" id="cd04301">
    <property type="entry name" value="NAT_SF"/>
    <property type="match status" value="1"/>
</dbReference>
<evidence type="ECO:0000256" key="1">
    <source>
        <dbReference type="ARBA" id="ARBA00022679"/>
    </source>
</evidence>